<dbReference type="OrthoDB" id="9773332at2"/>
<dbReference type="RefSeq" id="WP_009346896.1">
    <property type="nucleotide sequence ID" value="NZ_JH376827.1"/>
</dbReference>
<dbReference type="InterPro" id="IPR014127">
    <property type="entry name" value="CHP02757"/>
</dbReference>
<dbReference type="Proteomes" id="UP000015993">
    <property type="component" value="Unassembled WGS sequence"/>
</dbReference>
<accession>G5GA84</accession>
<dbReference type="NCBIfam" id="TIGR02757">
    <property type="entry name" value="TIGR02757 family protein"/>
    <property type="match status" value="1"/>
</dbReference>
<reference evidence="1 2" key="1">
    <citation type="submission" date="2011-08" db="EMBL/GenBank/DDBJ databases">
        <title>The Genome Sequence of Prevotella sp. oral taxon 302 str. F0323.</title>
        <authorList>
            <consortium name="The Broad Institute Genome Sequencing Platform"/>
            <person name="Earl A."/>
            <person name="Ward D."/>
            <person name="Feldgarden M."/>
            <person name="Gevers D."/>
            <person name="Izard J."/>
            <person name="Blanton J.M."/>
            <person name="Baranova O.V."/>
            <person name="Tanner A.C."/>
            <person name="Dewhirst F.E."/>
            <person name="Young S.K."/>
            <person name="Zeng Q."/>
            <person name="Gargeya S."/>
            <person name="Fitzgerald M."/>
            <person name="Haas B."/>
            <person name="Abouelleil A."/>
            <person name="Alvarado L."/>
            <person name="Arachchi H.M."/>
            <person name="Berlin A."/>
            <person name="Brown A."/>
            <person name="Chapman S.B."/>
            <person name="Chen Z."/>
            <person name="Dunbar C."/>
            <person name="Freedman E."/>
            <person name="Gearin G."/>
            <person name="Gellesch M."/>
            <person name="Goldberg J."/>
            <person name="Griggs A."/>
            <person name="Gujja S."/>
            <person name="Heiman D."/>
            <person name="Howarth C."/>
            <person name="Larson L."/>
            <person name="Lui A."/>
            <person name="MacDonald P.J.P."/>
            <person name="Montmayeur A."/>
            <person name="Murphy C."/>
            <person name="Neiman D."/>
            <person name="Pearson M."/>
            <person name="Priest M."/>
            <person name="Roberts A."/>
            <person name="Saif S."/>
            <person name="Shea T."/>
            <person name="Shenoy N."/>
            <person name="Sisk P."/>
            <person name="Stolte C."/>
            <person name="Sykes S."/>
            <person name="Wortman J."/>
            <person name="Nusbaum C."/>
            <person name="Birren B."/>
        </authorList>
    </citation>
    <scope>NUCLEOTIDE SEQUENCE [LARGE SCALE GENOMIC DNA]</scope>
    <source>
        <strain evidence="1 2">F0323</strain>
    </source>
</reference>
<proteinExistence type="predicted"/>
<dbReference type="EMBL" id="ACZK01000010">
    <property type="protein sequence ID" value="EHG24284.1"/>
    <property type="molecule type" value="Genomic_DNA"/>
</dbReference>
<sequence length="256" mass="29281">MGKKRIGKKHLAALLDAAAKKYEVAEFLTEDPSCFMHKVEGQSNQELMGFIASVFSYGNRQLFFPRIQFFLDVSAGQIDTWLRSGTFRLDVPDEERCFYRLDQWRHVRQFLEGLYALLHEYGTLGEFVQQYATTGLQAVEVLTAYFCRWDVGHLVPKNAKSSCKRICMFLRWMVRDASPVDLGLWPFIDKRTLLIPLDTHVLNQALLLGLVSSRTASMSAVRRLSDRLLEIFPTDPLRADFALFGVGVNAAEFVEE</sequence>
<dbReference type="HOGENOM" id="CLU_064298_0_0_10"/>
<evidence type="ECO:0000313" key="1">
    <source>
        <dbReference type="EMBL" id="EHG24284.1"/>
    </source>
</evidence>
<evidence type="ECO:0008006" key="3">
    <source>
        <dbReference type="Google" id="ProtNLM"/>
    </source>
</evidence>
<dbReference type="PATRIC" id="fig|679199.3.peg.506"/>
<gene>
    <name evidence="1" type="ORF">HMPREF9332_00485</name>
</gene>
<keyword evidence="2" id="KW-1185">Reference proteome</keyword>
<dbReference type="eggNOG" id="COG0177">
    <property type="taxonomic scope" value="Bacteria"/>
</dbReference>
<protein>
    <recommendedName>
        <fullName evidence="3">TIGR02757 family protein</fullName>
    </recommendedName>
</protein>
<dbReference type="STRING" id="679199.HMPREF9332_00485"/>
<evidence type="ECO:0000313" key="2">
    <source>
        <dbReference type="Proteomes" id="UP000015993"/>
    </source>
</evidence>
<dbReference type="Pfam" id="PF09674">
    <property type="entry name" value="DUF2400"/>
    <property type="match status" value="1"/>
</dbReference>
<organism evidence="1 2">
    <name type="scientific">Alloprevotella rava F0323</name>
    <dbReference type="NCBI Taxonomy" id="679199"/>
    <lineage>
        <taxon>Bacteria</taxon>
        <taxon>Pseudomonadati</taxon>
        <taxon>Bacteroidota</taxon>
        <taxon>Bacteroidia</taxon>
        <taxon>Bacteroidales</taxon>
        <taxon>Prevotellaceae</taxon>
        <taxon>Alloprevotella</taxon>
    </lineage>
</organism>
<dbReference type="AlphaFoldDB" id="G5GA84"/>
<name>G5GA84_9BACT</name>
<comment type="caution">
    <text evidence="1">The sequence shown here is derived from an EMBL/GenBank/DDBJ whole genome shotgun (WGS) entry which is preliminary data.</text>
</comment>